<dbReference type="PANTHER" id="PTHR43441:SF2">
    <property type="entry name" value="FAMILY ACETYLTRANSFERASE, PUTATIVE (AFU_ORTHOLOGUE AFUA_7G00850)-RELATED"/>
    <property type="match status" value="1"/>
</dbReference>
<gene>
    <name evidence="2" type="ORF">jaqu_38480</name>
</gene>
<comment type="caution">
    <text evidence="2">The sequence shown here is derived from an EMBL/GenBank/DDBJ whole genome shotgun (WGS) entry which is preliminary data.</text>
</comment>
<proteinExistence type="predicted"/>
<dbReference type="SUPFAM" id="SSF55729">
    <property type="entry name" value="Acyl-CoA N-acyltransferases (Nat)"/>
    <property type="match status" value="1"/>
</dbReference>
<dbReference type="InterPro" id="IPR016181">
    <property type="entry name" value="Acyl_CoA_acyltransferase"/>
</dbReference>
<dbReference type="PANTHER" id="PTHR43441">
    <property type="entry name" value="RIBOSOMAL-PROTEIN-SERINE ACETYLTRANSFERASE"/>
    <property type="match status" value="1"/>
</dbReference>
<dbReference type="InterPro" id="IPR000182">
    <property type="entry name" value="GNAT_dom"/>
</dbReference>
<dbReference type="Pfam" id="PF13302">
    <property type="entry name" value="Acetyltransf_3"/>
    <property type="match status" value="1"/>
</dbReference>
<organism evidence="2 3">
    <name type="scientific">Jannaschia aquimarina</name>
    <dbReference type="NCBI Taxonomy" id="935700"/>
    <lineage>
        <taxon>Bacteria</taxon>
        <taxon>Pseudomonadati</taxon>
        <taxon>Pseudomonadota</taxon>
        <taxon>Alphaproteobacteria</taxon>
        <taxon>Rhodobacterales</taxon>
        <taxon>Roseobacteraceae</taxon>
        <taxon>Jannaschia</taxon>
    </lineage>
</organism>
<evidence type="ECO:0000313" key="3">
    <source>
        <dbReference type="Proteomes" id="UP000032232"/>
    </source>
</evidence>
<dbReference type="GO" id="GO:1990189">
    <property type="term" value="F:protein N-terminal-serine acetyltransferase activity"/>
    <property type="evidence" value="ECO:0007669"/>
    <property type="project" value="TreeGrafter"/>
</dbReference>
<protein>
    <recommendedName>
        <fullName evidence="1">N-acetyltransferase domain-containing protein</fullName>
    </recommendedName>
</protein>
<dbReference type="STRING" id="935700.jaqu_38480"/>
<evidence type="ECO:0000313" key="2">
    <source>
        <dbReference type="EMBL" id="KIT14558.1"/>
    </source>
</evidence>
<reference evidence="2 3" key="1">
    <citation type="submission" date="2015-02" db="EMBL/GenBank/DDBJ databases">
        <title>Genome Sequence of Jannaschia aquimarina DSM28248, a member of the Roseobacter clade.</title>
        <authorList>
            <person name="Voget S."/>
            <person name="Daniel R."/>
        </authorList>
    </citation>
    <scope>NUCLEOTIDE SEQUENCE [LARGE SCALE GENOMIC DNA]</scope>
    <source>
        <strain evidence="2 3">GSW-M26</strain>
    </source>
</reference>
<dbReference type="Proteomes" id="UP000032232">
    <property type="component" value="Unassembled WGS sequence"/>
</dbReference>
<name>A0A0D1D363_9RHOB</name>
<sequence length="234" mass="26535">MSLDWTPPRSWMPPAHLAGHHARLEKLRPDHAEDLWSRMAGHDEIWQWLPDGPFGALSEYREHIERQAASSDPVFYAIGSADGWSGVGSLLRLDRANGVIEIGHLCFAPALQRTPAATEAVFLFAKTAFDGGFRRLEWKCNAMNAPSRRAALRYGFAFEGVFRQHMVVKGRNRDTAWFSILDREWPFLRPAFEAWLDPGNFDPHGRQRRALSDMIAQIVRNLDRGSTAEGMPKV</sequence>
<dbReference type="Gene3D" id="3.40.630.30">
    <property type="match status" value="1"/>
</dbReference>
<keyword evidence="3" id="KW-1185">Reference proteome</keyword>
<accession>A0A0D1D363</accession>
<dbReference type="AlphaFoldDB" id="A0A0D1D363"/>
<dbReference type="OrthoDB" id="5295305at2"/>
<dbReference type="RefSeq" id="WP_043920582.1">
    <property type="nucleotide sequence ID" value="NZ_FZPF01000012.1"/>
</dbReference>
<dbReference type="FunFam" id="3.40.630.30:FF:000047">
    <property type="entry name" value="Acetyltransferase, GNAT family"/>
    <property type="match status" value="1"/>
</dbReference>
<dbReference type="GO" id="GO:0008999">
    <property type="term" value="F:protein-N-terminal-alanine acetyltransferase activity"/>
    <property type="evidence" value="ECO:0007669"/>
    <property type="project" value="TreeGrafter"/>
</dbReference>
<dbReference type="EMBL" id="JYFE01000074">
    <property type="protein sequence ID" value="KIT14558.1"/>
    <property type="molecule type" value="Genomic_DNA"/>
</dbReference>
<dbReference type="PROSITE" id="PS51186">
    <property type="entry name" value="GNAT"/>
    <property type="match status" value="1"/>
</dbReference>
<dbReference type="PATRIC" id="fig|935700.4.peg.3965"/>
<feature type="domain" description="N-acetyltransferase" evidence="1">
    <location>
        <begin position="25"/>
        <end position="174"/>
    </location>
</feature>
<dbReference type="InterPro" id="IPR051908">
    <property type="entry name" value="Ribosomal_N-acetyltransferase"/>
</dbReference>
<evidence type="ECO:0000259" key="1">
    <source>
        <dbReference type="PROSITE" id="PS51186"/>
    </source>
</evidence>